<evidence type="ECO:0000259" key="1">
    <source>
        <dbReference type="Pfam" id="PF06985"/>
    </source>
</evidence>
<dbReference type="PANTHER" id="PTHR10622:SF10">
    <property type="entry name" value="HET DOMAIN-CONTAINING PROTEIN"/>
    <property type="match status" value="1"/>
</dbReference>
<evidence type="ECO:0000313" key="4">
    <source>
        <dbReference type="Proteomes" id="UP000256964"/>
    </source>
</evidence>
<gene>
    <name evidence="3" type="ORF">OH76DRAFT_1406916</name>
</gene>
<evidence type="ECO:0000313" key="3">
    <source>
        <dbReference type="EMBL" id="RDX46410.1"/>
    </source>
</evidence>
<keyword evidence="4" id="KW-1185">Reference proteome</keyword>
<dbReference type="InterPro" id="IPR010730">
    <property type="entry name" value="HET"/>
</dbReference>
<feature type="domain" description="DUF8212" evidence="2">
    <location>
        <begin position="241"/>
        <end position="370"/>
    </location>
</feature>
<proteinExistence type="predicted"/>
<feature type="domain" description="Heterokaryon incompatibility" evidence="1">
    <location>
        <begin position="25"/>
        <end position="153"/>
    </location>
</feature>
<dbReference type="Pfam" id="PF06985">
    <property type="entry name" value="HET"/>
    <property type="match status" value="1"/>
</dbReference>
<accession>A0A371D1I5</accession>
<name>A0A371D1I5_9APHY</name>
<organism evidence="3 4">
    <name type="scientific">Lentinus brumalis</name>
    <dbReference type="NCBI Taxonomy" id="2498619"/>
    <lineage>
        <taxon>Eukaryota</taxon>
        <taxon>Fungi</taxon>
        <taxon>Dikarya</taxon>
        <taxon>Basidiomycota</taxon>
        <taxon>Agaricomycotina</taxon>
        <taxon>Agaricomycetes</taxon>
        <taxon>Polyporales</taxon>
        <taxon>Polyporaceae</taxon>
        <taxon>Lentinus</taxon>
    </lineage>
</organism>
<dbReference type="OrthoDB" id="2726860at2759"/>
<dbReference type="InterPro" id="IPR058525">
    <property type="entry name" value="DUF8212"/>
</dbReference>
<dbReference type="PANTHER" id="PTHR10622">
    <property type="entry name" value="HET DOMAIN-CONTAINING PROTEIN"/>
    <property type="match status" value="1"/>
</dbReference>
<protein>
    <submittedName>
        <fullName evidence="3">HET-domain-containing protein</fullName>
    </submittedName>
</protein>
<dbReference type="EMBL" id="KZ857427">
    <property type="protein sequence ID" value="RDX46410.1"/>
    <property type="molecule type" value="Genomic_DNA"/>
</dbReference>
<evidence type="ECO:0000259" key="2">
    <source>
        <dbReference type="Pfam" id="PF26640"/>
    </source>
</evidence>
<dbReference type="Pfam" id="PF26640">
    <property type="entry name" value="DUF8212"/>
    <property type="match status" value="1"/>
</dbReference>
<dbReference type="AlphaFoldDB" id="A0A371D1I5"/>
<dbReference type="Proteomes" id="UP000256964">
    <property type="component" value="Unassembled WGS sequence"/>
</dbReference>
<reference evidence="3 4" key="1">
    <citation type="journal article" date="2018" name="Biotechnol. Biofuels">
        <title>Integrative visual omics of the white-rot fungus Polyporus brumalis exposes the biotechnological potential of its oxidative enzymes for delignifying raw plant biomass.</title>
        <authorList>
            <person name="Miyauchi S."/>
            <person name="Rancon A."/>
            <person name="Drula E."/>
            <person name="Hage H."/>
            <person name="Chaduli D."/>
            <person name="Favel A."/>
            <person name="Grisel S."/>
            <person name="Henrissat B."/>
            <person name="Herpoel-Gimbert I."/>
            <person name="Ruiz-Duenas F.J."/>
            <person name="Chevret D."/>
            <person name="Hainaut M."/>
            <person name="Lin J."/>
            <person name="Wang M."/>
            <person name="Pangilinan J."/>
            <person name="Lipzen A."/>
            <person name="Lesage-Meessen L."/>
            <person name="Navarro D."/>
            <person name="Riley R."/>
            <person name="Grigoriev I.V."/>
            <person name="Zhou S."/>
            <person name="Raouche S."/>
            <person name="Rosso M.N."/>
        </authorList>
    </citation>
    <scope>NUCLEOTIDE SEQUENCE [LARGE SCALE GENOMIC DNA]</scope>
    <source>
        <strain evidence="3 4">BRFM 1820</strain>
    </source>
</reference>
<sequence>MYLLSTARAELRFFRTVEEAQYEGYAILSHVWNEKEQTFAETNTIARECEATGANPRDHSFDKVRESCLIAERYGHKWIWNDACCIDKGSSSELSEAINSMFTWYARAEVCYAYLQDVPSSCRLDLAVSSQRPDSQSEFELSKWFTRGWTLQELLAPTQVVFLSQDWEVIGTKAHLAALLEKITMIPRAVLTLDKDIRDISVASRMSWSTGRATTRTEDEAYCLMGIFDINMPTLYGEGRKAFQRLQEEIMRKTADTTLFAWSELVFNLRAVDLIRPEDPLGADGVRYDKSCLFLLASKPGDFRASSNVEFAPDAMQILCNVTEDTKSTANVVAPLAGPSTQRPTFTITPFGIDAHLPVVKIRNITVAVLFASREGEQLGLFLSALRSDSTPPLYYPCVCTKAGMWPARLAALSSILREAPEYRRQLIAAPWLDICFAHTPPSSIILRPLPTMILFPEHAARPSSYYIPPRFLISGRPPVWLEPLPPPTGYSSPNGDAPPIAFALGRDVEVFLGLCTAPGAGAEDAGSTSHWVNVRRPGRGRYELDGPPTHECSQHHIEEWADWKKEFEVEADRHVVRITFAFIPSPVNPTTTCMLTGLDYERIVRAHSTSPYSPYVLRQVGRRRLKPTWWYNE</sequence>